<dbReference type="AlphaFoldDB" id="A0AA38BYI8"/>
<name>A0AA38BYI8_TAXCH</name>
<keyword evidence="2" id="KW-1185">Reference proteome</keyword>
<comment type="caution">
    <text evidence="1">The sequence shown here is derived from an EMBL/GenBank/DDBJ whole genome shotgun (WGS) entry which is preliminary data.</text>
</comment>
<organism evidence="1 2">
    <name type="scientific">Taxus chinensis</name>
    <name type="common">Chinese yew</name>
    <name type="synonym">Taxus wallichiana var. chinensis</name>
    <dbReference type="NCBI Taxonomy" id="29808"/>
    <lineage>
        <taxon>Eukaryota</taxon>
        <taxon>Viridiplantae</taxon>
        <taxon>Streptophyta</taxon>
        <taxon>Embryophyta</taxon>
        <taxon>Tracheophyta</taxon>
        <taxon>Spermatophyta</taxon>
        <taxon>Pinopsida</taxon>
        <taxon>Pinidae</taxon>
        <taxon>Conifers II</taxon>
        <taxon>Cupressales</taxon>
        <taxon>Taxaceae</taxon>
        <taxon>Taxus</taxon>
    </lineage>
</organism>
<feature type="non-terminal residue" evidence="1">
    <location>
        <position position="1"/>
    </location>
</feature>
<protein>
    <submittedName>
        <fullName evidence="1">Uncharacterized protein</fullName>
    </submittedName>
</protein>
<feature type="non-terminal residue" evidence="1">
    <location>
        <position position="141"/>
    </location>
</feature>
<evidence type="ECO:0000313" key="2">
    <source>
        <dbReference type="Proteomes" id="UP000824469"/>
    </source>
</evidence>
<dbReference type="Proteomes" id="UP000824469">
    <property type="component" value="Unassembled WGS sequence"/>
</dbReference>
<proteinExistence type="predicted"/>
<evidence type="ECO:0000313" key="1">
    <source>
        <dbReference type="EMBL" id="KAH9289573.1"/>
    </source>
</evidence>
<gene>
    <name evidence="1" type="ORF">KI387_033690</name>
</gene>
<accession>A0AA38BYI8</accession>
<dbReference type="EMBL" id="JAHRHJ020003813">
    <property type="protein sequence ID" value="KAH9289573.1"/>
    <property type="molecule type" value="Genomic_DNA"/>
</dbReference>
<reference evidence="1 2" key="1">
    <citation type="journal article" date="2021" name="Nat. Plants">
        <title>The Taxus genome provides insights into paclitaxel biosynthesis.</title>
        <authorList>
            <person name="Xiong X."/>
            <person name="Gou J."/>
            <person name="Liao Q."/>
            <person name="Li Y."/>
            <person name="Zhou Q."/>
            <person name="Bi G."/>
            <person name="Li C."/>
            <person name="Du R."/>
            <person name="Wang X."/>
            <person name="Sun T."/>
            <person name="Guo L."/>
            <person name="Liang H."/>
            <person name="Lu P."/>
            <person name="Wu Y."/>
            <person name="Zhang Z."/>
            <person name="Ro D.K."/>
            <person name="Shang Y."/>
            <person name="Huang S."/>
            <person name="Yan J."/>
        </authorList>
    </citation>
    <scope>NUCLEOTIDE SEQUENCE [LARGE SCALE GENOMIC DNA]</scope>
    <source>
        <strain evidence="1">Ta-2019</strain>
    </source>
</reference>
<sequence>FNIVSIARKKNETADRLAVVGAMFDVVDNIKREKIQPHIHVIVRPAVLDNNTSWQVFENDQQIVNFLQEEVEFLARNQDKLEQQYGDQVVQLRKNKLPKGLVTLDSIFNPNDQFRKEKANIQVRREDSEPILVGEGKTLQI</sequence>